<dbReference type="RefSeq" id="WP_005191219.1">
    <property type="nucleotide sequence ID" value="NZ_CP045804.1"/>
</dbReference>
<name>A0A857KY76_9ACTN</name>
<protein>
    <submittedName>
        <fullName evidence="5">LysR family transcriptional regulator</fullName>
    </submittedName>
</protein>
<evidence type="ECO:0000256" key="4">
    <source>
        <dbReference type="ARBA" id="ARBA00023163"/>
    </source>
</evidence>
<dbReference type="InterPro" id="IPR005119">
    <property type="entry name" value="LysR_subst-bd"/>
</dbReference>
<dbReference type="InterPro" id="IPR036388">
    <property type="entry name" value="WH-like_DNA-bd_sf"/>
</dbReference>
<keyword evidence="2" id="KW-0805">Transcription regulation</keyword>
<keyword evidence="3" id="KW-0238">DNA-binding</keyword>
<dbReference type="EMBL" id="CP045810">
    <property type="protein sequence ID" value="QHN38613.1"/>
    <property type="molecule type" value="Genomic_DNA"/>
</dbReference>
<dbReference type="SUPFAM" id="SSF53850">
    <property type="entry name" value="Periplasmic binding protein-like II"/>
    <property type="match status" value="1"/>
</dbReference>
<sequence>MLDLRRMMLLCDLAELGTVTAVAERRAITSSAVSQQLRVLEEEAGATLFRREGRTLGLTRGGLVLAEHARRVLGAVDEAISAVAATADRTSGRLIVASFNLGVRLLAAPMTARLSAVDPEIDVQIRQVNRAGALRQLRQGEADLAITCDYDFGRHESLSGLRGVPLLTEPMVLLAPRRLHASIRCRGLGVLADEAWATGIPDSGLHTALLRAADRSGFTPHITHQLSGSANVCELAAAGIAVGLVPALAVSEQLAPLVVEGLDLESRRIEVVTRSGRLEDPNALAAVRVLQEVAAEVEASITGSWVSVA</sequence>
<dbReference type="GO" id="GO:0003677">
    <property type="term" value="F:DNA binding"/>
    <property type="evidence" value="ECO:0007669"/>
    <property type="project" value="UniProtKB-KW"/>
</dbReference>
<gene>
    <name evidence="5" type="ORF">GII30_04940</name>
</gene>
<dbReference type="AlphaFoldDB" id="A0A857KY76"/>
<dbReference type="Pfam" id="PF00126">
    <property type="entry name" value="HTH_1"/>
    <property type="match status" value="1"/>
</dbReference>
<proteinExistence type="inferred from homology"/>
<dbReference type="SUPFAM" id="SSF46785">
    <property type="entry name" value="Winged helix' DNA-binding domain"/>
    <property type="match status" value="1"/>
</dbReference>
<evidence type="ECO:0000313" key="5">
    <source>
        <dbReference type="EMBL" id="QHN38613.1"/>
    </source>
</evidence>
<dbReference type="InterPro" id="IPR000847">
    <property type="entry name" value="LysR_HTH_N"/>
</dbReference>
<dbReference type="InterPro" id="IPR050950">
    <property type="entry name" value="HTH-type_LysR_regulators"/>
</dbReference>
<organism evidence="5">
    <name type="scientific">Gordonia amarae</name>
    <dbReference type="NCBI Taxonomy" id="36821"/>
    <lineage>
        <taxon>Bacteria</taxon>
        <taxon>Bacillati</taxon>
        <taxon>Actinomycetota</taxon>
        <taxon>Actinomycetes</taxon>
        <taxon>Mycobacteriales</taxon>
        <taxon>Gordoniaceae</taxon>
        <taxon>Gordonia</taxon>
    </lineage>
</organism>
<dbReference type="Pfam" id="PF03466">
    <property type="entry name" value="LysR_substrate"/>
    <property type="match status" value="1"/>
</dbReference>
<dbReference type="Gene3D" id="1.10.10.10">
    <property type="entry name" value="Winged helix-like DNA-binding domain superfamily/Winged helix DNA-binding domain"/>
    <property type="match status" value="1"/>
</dbReference>
<reference evidence="5" key="1">
    <citation type="journal article" date="2021" name="Nat. Microbiol.">
        <title>Cocultivation of an ultrasmall environmental parasitic bacterium with lytic ability against bacteria associated with wastewater foams.</title>
        <authorList>
            <person name="Batinovic S."/>
            <person name="Rose J.J.A."/>
            <person name="Ratcliffe J."/>
            <person name="Seviour R.J."/>
            <person name="Petrovski S."/>
        </authorList>
    </citation>
    <scope>NUCLEOTIDE SEQUENCE</scope>
    <source>
        <strain evidence="5">CON44</strain>
    </source>
</reference>
<dbReference type="Gene3D" id="3.40.190.10">
    <property type="entry name" value="Periplasmic binding protein-like II"/>
    <property type="match status" value="2"/>
</dbReference>
<dbReference type="InterPro" id="IPR036390">
    <property type="entry name" value="WH_DNA-bd_sf"/>
</dbReference>
<dbReference type="GO" id="GO:0003700">
    <property type="term" value="F:DNA-binding transcription factor activity"/>
    <property type="evidence" value="ECO:0007669"/>
    <property type="project" value="InterPro"/>
</dbReference>
<evidence type="ECO:0000256" key="3">
    <source>
        <dbReference type="ARBA" id="ARBA00023125"/>
    </source>
</evidence>
<evidence type="ECO:0000256" key="1">
    <source>
        <dbReference type="ARBA" id="ARBA00009437"/>
    </source>
</evidence>
<dbReference type="GO" id="GO:0005829">
    <property type="term" value="C:cytosol"/>
    <property type="evidence" value="ECO:0007669"/>
    <property type="project" value="TreeGrafter"/>
</dbReference>
<dbReference type="PANTHER" id="PTHR30419:SF2">
    <property type="entry name" value="LYSR FAMILY TRANSCRIPTIONAL REGULATOR"/>
    <property type="match status" value="1"/>
</dbReference>
<accession>A0A857KY76</accession>
<keyword evidence="4" id="KW-0804">Transcription</keyword>
<dbReference type="PROSITE" id="PS50931">
    <property type="entry name" value="HTH_LYSR"/>
    <property type="match status" value="1"/>
</dbReference>
<evidence type="ECO:0000256" key="2">
    <source>
        <dbReference type="ARBA" id="ARBA00023015"/>
    </source>
</evidence>
<dbReference type="PANTHER" id="PTHR30419">
    <property type="entry name" value="HTH-TYPE TRANSCRIPTIONAL REGULATOR YBHD"/>
    <property type="match status" value="1"/>
</dbReference>
<comment type="similarity">
    <text evidence="1">Belongs to the LysR transcriptional regulatory family.</text>
</comment>